<dbReference type="Proteomes" id="UP001179952">
    <property type="component" value="Unassembled WGS sequence"/>
</dbReference>
<dbReference type="AlphaFoldDB" id="A0AAV8ZYP5"/>
<dbReference type="EMBL" id="JAUJYN010000047">
    <property type="protein sequence ID" value="KAK1257361.1"/>
    <property type="molecule type" value="Genomic_DNA"/>
</dbReference>
<reference evidence="1" key="1">
    <citation type="journal article" date="2023" name="Nat. Commun.">
        <title>Diploid and tetraploid genomes of Acorus and the evolution of monocots.</title>
        <authorList>
            <person name="Ma L."/>
            <person name="Liu K.W."/>
            <person name="Li Z."/>
            <person name="Hsiao Y.Y."/>
            <person name="Qi Y."/>
            <person name="Fu T."/>
            <person name="Tang G.D."/>
            <person name="Zhang D."/>
            <person name="Sun W.H."/>
            <person name="Liu D.K."/>
            <person name="Li Y."/>
            <person name="Chen G.Z."/>
            <person name="Liu X.D."/>
            <person name="Liao X.Y."/>
            <person name="Jiang Y.T."/>
            <person name="Yu X."/>
            <person name="Hao Y."/>
            <person name="Huang J."/>
            <person name="Zhao X.W."/>
            <person name="Ke S."/>
            <person name="Chen Y.Y."/>
            <person name="Wu W.L."/>
            <person name="Hsu J.L."/>
            <person name="Lin Y.F."/>
            <person name="Huang M.D."/>
            <person name="Li C.Y."/>
            <person name="Huang L."/>
            <person name="Wang Z.W."/>
            <person name="Zhao X."/>
            <person name="Zhong W.Y."/>
            <person name="Peng D.H."/>
            <person name="Ahmad S."/>
            <person name="Lan S."/>
            <person name="Zhang J.S."/>
            <person name="Tsai W.C."/>
            <person name="Van de Peer Y."/>
            <person name="Liu Z.J."/>
        </authorList>
    </citation>
    <scope>NUCLEOTIDE SEQUENCE</scope>
    <source>
        <strain evidence="1">SCP</strain>
    </source>
</reference>
<protein>
    <submittedName>
        <fullName evidence="1">Uncharacterized protein</fullName>
    </submittedName>
</protein>
<evidence type="ECO:0000313" key="2">
    <source>
        <dbReference type="Proteomes" id="UP001179952"/>
    </source>
</evidence>
<gene>
    <name evidence="1" type="ORF">QJS04_geneDACA024867</name>
</gene>
<reference evidence="1" key="2">
    <citation type="submission" date="2023-06" db="EMBL/GenBank/DDBJ databases">
        <authorList>
            <person name="Ma L."/>
            <person name="Liu K.-W."/>
            <person name="Li Z."/>
            <person name="Hsiao Y.-Y."/>
            <person name="Qi Y."/>
            <person name="Fu T."/>
            <person name="Tang G."/>
            <person name="Zhang D."/>
            <person name="Sun W.-H."/>
            <person name="Liu D.-K."/>
            <person name="Li Y."/>
            <person name="Chen G.-Z."/>
            <person name="Liu X.-D."/>
            <person name="Liao X.-Y."/>
            <person name="Jiang Y.-T."/>
            <person name="Yu X."/>
            <person name="Hao Y."/>
            <person name="Huang J."/>
            <person name="Zhao X.-W."/>
            <person name="Ke S."/>
            <person name="Chen Y.-Y."/>
            <person name="Wu W.-L."/>
            <person name="Hsu J.-L."/>
            <person name="Lin Y.-F."/>
            <person name="Huang M.-D."/>
            <person name="Li C.-Y."/>
            <person name="Huang L."/>
            <person name="Wang Z.-W."/>
            <person name="Zhao X."/>
            <person name="Zhong W.-Y."/>
            <person name="Peng D.-H."/>
            <person name="Ahmad S."/>
            <person name="Lan S."/>
            <person name="Zhang J.-S."/>
            <person name="Tsai W.-C."/>
            <person name="Van De Peer Y."/>
            <person name="Liu Z.-J."/>
        </authorList>
    </citation>
    <scope>NUCLEOTIDE SEQUENCE</scope>
    <source>
        <strain evidence="1">SCP</strain>
        <tissue evidence="1">Leaves</tissue>
    </source>
</reference>
<proteinExistence type="predicted"/>
<accession>A0AAV8ZYP5</accession>
<name>A0AAV8ZYP5_ACOGR</name>
<sequence>MLNVHGSRMGKGFYKVLLIEIIKEDADLFKGDGYHYTLGEVGVGGFVVWNRKFVTIN</sequence>
<evidence type="ECO:0000313" key="1">
    <source>
        <dbReference type="EMBL" id="KAK1257361.1"/>
    </source>
</evidence>
<comment type="caution">
    <text evidence="1">The sequence shown here is derived from an EMBL/GenBank/DDBJ whole genome shotgun (WGS) entry which is preliminary data.</text>
</comment>
<organism evidence="1 2">
    <name type="scientific">Acorus gramineus</name>
    <name type="common">Dwarf sweet flag</name>
    <dbReference type="NCBI Taxonomy" id="55184"/>
    <lineage>
        <taxon>Eukaryota</taxon>
        <taxon>Viridiplantae</taxon>
        <taxon>Streptophyta</taxon>
        <taxon>Embryophyta</taxon>
        <taxon>Tracheophyta</taxon>
        <taxon>Spermatophyta</taxon>
        <taxon>Magnoliopsida</taxon>
        <taxon>Liliopsida</taxon>
        <taxon>Acoraceae</taxon>
        <taxon>Acorus</taxon>
    </lineage>
</organism>
<keyword evidence="2" id="KW-1185">Reference proteome</keyword>